<evidence type="ECO:0000313" key="2">
    <source>
        <dbReference type="EMBL" id="EMP34242.1"/>
    </source>
</evidence>
<evidence type="ECO:0000259" key="1">
    <source>
        <dbReference type="Pfam" id="PF13837"/>
    </source>
</evidence>
<reference evidence="3" key="1">
    <citation type="journal article" date="2013" name="Nat. Genet.">
        <title>The draft genomes of soft-shell turtle and green sea turtle yield insights into the development and evolution of the turtle-specific body plan.</title>
        <authorList>
            <person name="Wang Z."/>
            <person name="Pascual-Anaya J."/>
            <person name="Zadissa A."/>
            <person name="Li W."/>
            <person name="Niimura Y."/>
            <person name="Huang Z."/>
            <person name="Li C."/>
            <person name="White S."/>
            <person name="Xiong Z."/>
            <person name="Fang D."/>
            <person name="Wang B."/>
            <person name="Ming Y."/>
            <person name="Chen Y."/>
            <person name="Zheng Y."/>
            <person name="Kuraku S."/>
            <person name="Pignatelli M."/>
            <person name="Herrero J."/>
            <person name="Beal K."/>
            <person name="Nozawa M."/>
            <person name="Li Q."/>
            <person name="Wang J."/>
            <person name="Zhang H."/>
            <person name="Yu L."/>
            <person name="Shigenobu S."/>
            <person name="Wang J."/>
            <person name="Liu J."/>
            <person name="Flicek P."/>
            <person name="Searle S."/>
            <person name="Wang J."/>
            <person name="Kuratani S."/>
            <person name="Yin Y."/>
            <person name="Aken B."/>
            <person name="Zhang G."/>
            <person name="Irie N."/>
        </authorList>
    </citation>
    <scope>NUCLEOTIDE SEQUENCE [LARGE SCALE GENOMIC DNA]</scope>
</reference>
<dbReference type="Pfam" id="PF13837">
    <property type="entry name" value="Myb_DNA-bind_4"/>
    <property type="match status" value="2"/>
</dbReference>
<dbReference type="EMBL" id="KB533134">
    <property type="protein sequence ID" value="EMP34242.1"/>
    <property type="molecule type" value="Genomic_DNA"/>
</dbReference>
<evidence type="ECO:0000313" key="3">
    <source>
        <dbReference type="Proteomes" id="UP000031443"/>
    </source>
</evidence>
<sequence>MKERGHNRDPKQCCVKLKELRQAYQKTREANGHSRSEPKTCRFYDELHAILRGSATTTLAVLFDSFNGDGGNTEAGAPDRPYRGGQEHFRHDNDGYQAYCTICCHKAMGCCCVAMQYASASTQETYGDSELSGLHACRGMASAQEVSHNGHPDRSGQQFELLCPAPRYTGISPSPFKGSGIVEIPLLVCSAWTPHIPSSQLTRVAPCSKRSPTWSTSELLDMLALWGEKVVQSQLHPTVGTLIPTVRFLMLDKGYEVDTHQCCAKIKDLRQAYQNTREANRCSGAAPKTCRFYKELDPIVGGDPTNQEPCGYFSGAGGSRQWTQPQG</sequence>
<feature type="domain" description="Myb/SANT-like DNA-binding" evidence="1">
    <location>
        <begin position="1"/>
        <end position="50"/>
    </location>
</feature>
<dbReference type="AlphaFoldDB" id="M7C1H2"/>
<accession>M7C1H2</accession>
<proteinExistence type="predicted"/>
<gene>
    <name evidence="2" type="ORF">UY3_08595</name>
</gene>
<keyword evidence="3" id="KW-1185">Reference proteome</keyword>
<dbReference type="PANTHER" id="PTHR47595">
    <property type="entry name" value="HEAT SHOCK 70 KDA PROTEIN 14"/>
    <property type="match status" value="1"/>
</dbReference>
<feature type="domain" description="Myb/SANT-like DNA-binding" evidence="1">
    <location>
        <begin position="212"/>
        <end position="298"/>
    </location>
</feature>
<dbReference type="InterPro" id="IPR044822">
    <property type="entry name" value="Myb_DNA-bind_4"/>
</dbReference>
<name>M7C1H2_CHEMY</name>
<dbReference type="Proteomes" id="UP000031443">
    <property type="component" value="Unassembled WGS sequence"/>
</dbReference>
<dbReference type="PANTHER" id="PTHR47595:SF1">
    <property type="entry name" value="MYB_SANT-LIKE DNA-BINDING DOMAIN-CONTAINING PROTEIN"/>
    <property type="match status" value="1"/>
</dbReference>
<protein>
    <recommendedName>
        <fullName evidence="1">Myb/SANT-like DNA-binding domain-containing protein</fullName>
    </recommendedName>
</protein>
<organism evidence="2 3">
    <name type="scientific">Chelonia mydas</name>
    <name type="common">Green sea-turtle</name>
    <name type="synonym">Chelonia agassizi</name>
    <dbReference type="NCBI Taxonomy" id="8469"/>
    <lineage>
        <taxon>Eukaryota</taxon>
        <taxon>Metazoa</taxon>
        <taxon>Chordata</taxon>
        <taxon>Craniata</taxon>
        <taxon>Vertebrata</taxon>
        <taxon>Euteleostomi</taxon>
        <taxon>Archelosauria</taxon>
        <taxon>Testudinata</taxon>
        <taxon>Testudines</taxon>
        <taxon>Cryptodira</taxon>
        <taxon>Durocryptodira</taxon>
        <taxon>Americhelydia</taxon>
        <taxon>Chelonioidea</taxon>
        <taxon>Cheloniidae</taxon>
        <taxon>Chelonia</taxon>
    </lineage>
</organism>